<dbReference type="OrthoDB" id="10264870at2759"/>
<dbReference type="InterPro" id="IPR024738">
    <property type="entry name" value="Hfi1/Tada1"/>
</dbReference>
<dbReference type="AlphaFoldDB" id="A0A0D2QEZ4"/>
<organism evidence="2 4">
    <name type="scientific">Gossypium raimondii</name>
    <name type="common">Peruvian cotton</name>
    <name type="synonym">Gossypium klotzschianum subsp. raimondii</name>
    <dbReference type="NCBI Taxonomy" id="29730"/>
    <lineage>
        <taxon>Eukaryota</taxon>
        <taxon>Viridiplantae</taxon>
        <taxon>Streptophyta</taxon>
        <taxon>Embryophyta</taxon>
        <taxon>Tracheophyta</taxon>
        <taxon>Spermatophyta</taxon>
        <taxon>Magnoliopsida</taxon>
        <taxon>eudicotyledons</taxon>
        <taxon>Gunneridae</taxon>
        <taxon>Pentapetalae</taxon>
        <taxon>rosids</taxon>
        <taxon>malvids</taxon>
        <taxon>Malvales</taxon>
        <taxon>Malvaceae</taxon>
        <taxon>Malvoideae</taxon>
        <taxon>Gossypium</taxon>
    </lineage>
</organism>
<accession>A0A0D2QEZ4</accession>
<dbReference type="EMBL" id="JABEZZ010000003">
    <property type="protein sequence ID" value="MBA0581803.1"/>
    <property type="molecule type" value="Genomic_DNA"/>
</dbReference>
<dbReference type="GO" id="GO:0000124">
    <property type="term" value="C:SAGA complex"/>
    <property type="evidence" value="ECO:0007669"/>
    <property type="project" value="TreeGrafter"/>
</dbReference>
<dbReference type="Pfam" id="PF12767">
    <property type="entry name" value="SAGA-Tad1"/>
    <property type="match status" value="1"/>
</dbReference>
<dbReference type="OMA" id="DVCYNNG"/>
<dbReference type="GO" id="GO:0003713">
    <property type="term" value="F:transcription coactivator activity"/>
    <property type="evidence" value="ECO:0007669"/>
    <property type="project" value="TreeGrafter"/>
</dbReference>
<evidence type="ECO:0000313" key="3">
    <source>
        <dbReference type="EMBL" id="MBA0581803.1"/>
    </source>
</evidence>
<evidence type="ECO:0008006" key="6">
    <source>
        <dbReference type="Google" id="ProtNLM"/>
    </source>
</evidence>
<keyword evidence="4" id="KW-1185">Reference proteome</keyword>
<feature type="compositionally biased region" description="Basic and acidic residues" evidence="1">
    <location>
        <begin position="194"/>
        <end position="205"/>
    </location>
</feature>
<feature type="compositionally biased region" description="Polar residues" evidence="1">
    <location>
        <begin position="141"/>
        <end position="150"/>
    </location>
</feature>
<dbReference type="Proteomes" id="UP000032304">
    <property type="component" value="Chromosome 3"/>
</dbReference>
<sequence>MPGDRHFTRVDTLELKSRIERKIGRVNAEKYFHLVARFLSLKIGKPEFDKLCIDTIGRENVYLHNRLLRSIIRNALFSKNPALKLEGSLSVELPNGYRRSNLQSLCKDIPQSPRKGRTPNLRDHKLRDQLSPLGPHGKNPKVQQQQSATELLSLGSRPPGSVEDGEEVNQAEGSPSIHSRSPVRAPLGISFNAKETRKVPRSRLESVPETCHYRGELPDTSSLKKRLERKLEMEGLSISVDSADVLNNCLDVFLKRLIKPCLELSSSRSGQKLIEPGHNWWMSSLNRMQPVKFGLKQSRHISASMLDFQVAMELNPLILGADWPTQLEKVCLLALESERYFARLFGSEAGSIPSNFEVFRL</sequence>
<feature type="region of interest" description="Disordered" evidence="1">
    <location>
        <begin position="104"/>
        <end position="205"/>
    </location>
</feature>
<dbReference type="PANTHER" id="PTHR21277:SF29">
    <property type="entry name" value="TRANSCRIPTIONAL REGULATOR OF RNA POLII, SAGA, SUBUNIT"/>
    <property type="match status" value="1"/>
</dbReference>
<reference evidence="2 4" key="1">
    <citation type="journal article" date="2012" name="Nature">
        <title>Repeated polyploidization of Gossypium genomes and the evolution of spinnable cotton fibres.</title>
        <authorList>
            <person name="Paterson A.H."/>
            <person name="Wendel J.F."/>
            <person name="Gundlach H."/>
            <person name="Guo H."/>
            <person name="Jenkins J."/>
            <person name="Jin D."/>
            <person name="Llewellyn D."/>
            <person name="Showmaker K.C."/>
            <person name="Shu S."/>
            <person name="Udall J."/>
            <person name="Yoo M.J."/>
            <person name="Byers R."/>
            <person name="Chen W."/>
            <person name="Doron-Faigenboim A."/>
            <person name="Duke M.V."/>
            <person name="Gong L."/>
            <person name="Grimwood J."/>
            <person name="Grover C."/>
            <person name="Grupp K."/>
            <person name="Hu G."/>
            <person name="Lee T.H."/>
            <person name="Li J."/>
            <person name="Lin L."/>
            <person name="Liu T."/>
            <person name="Marler B.S."/>
            <person name="Page J.T."/>
            <person name="Roberts A.W."/>
            <person name="Romanel E."/>
            <person name="Sanders W.S."/>
            <person name="Szadkowski E."/>
            <person name="Tan X."/>
            <person name="Tang H."/>
            <person name="Xu C."/>
            <person name="Wang J."/>
            <person name="Wang Z."/>
            <person name="Zhang D."/>
            <person name="Zhang L."/>
            <person name="Ashrafi H."/>
            <person name="Bedon F."/>
            <person name="Bowers J.E."/>
            <person name="Brubaker C.L."/>
            <person name="Chee P.W."/>
            <person name="Das S."/>
            <person name="Gingle A.R."/>
            <person name="Haigler C.H."/>
            <person name="Harker D."/>
            <person name="Hoffmann L.V."/>
            <person name="Hovav R."/>
            <person name="Jones D.C."/>
            <person name="Lemke C."/>
            <person name="Mansoor S."/>
            <person name="ur Rahman M."/>
            <person name="Rainville L.N."/>
            <person name="Rambani A."/>
            <person name="Reddy U.K."/>
            <person name="Rong J.K."/>
            <person name="Saranga Y."/>
            <person name="Scheffler B.E."/>
            <person name="Scheffler J.A."/>
            <person name="Stelly D.M."/>
            <person name="Triplett B.A."/>
            <person name="Van Deynze A."/>
            <person name="Vaslin M.F."/>
            <person name="Waghmare V.N."/>
            <person name="Walford S.A."/>
            <person name="Wright R.J."/>
            <person name="Zaki E.A."/>
            <person name="Zhang T."/>
            <person name="Dennis E.S."/>
            <person name="Mayer K.F."/>
            <person name="Peterson D.G."/>
            <person name="Rokhsar D.S."/>
            <person name="Wang X."/>
            <person name="Schmutz J."/>
        </authorList>
    </citation>
    <scope>NUCLEOTIDE SEQUENCE [LARGE SCALE GENOMIC DNA]</scope>
</reference>
<dbReference type="PANTHER" id="PTHR21277">
    <property type="entry name" value="TRANSCRIPTIONAL ADAPTER 1"/>
    <property type="match status" value="1"/>
</dbReference>
<dbReference type="Proteomes" id="UP000593578">
    <property type="component" value="Unassembled WGS sequence"/>
</dbReference>
<proteinExistence type="predicted"/>
<name>A0A0D2QEZ4_GOSRA</name>
<evidence type="ECO:0000313" key="4">
    <source>
        <dbReference type="Proteomes" id="UP000032304"/>
    </source>
</evidence>
<protein>
    <recommendedName>
        <fullName evidence="6">Transcriptional coactivator Hfi1/Transcriptional adapter 1</fullName>
    </recommendedName>
</protein>
<dbReference type="Gramene" id="KJB18004">
    <property type="protein sequence ID" value="KJB18004"/>
    <property type="gene ID" value="B456_003G029100"/>
</dbReference>
<dbReference type="eggNOG" id="ENOG502QRE7">
    <property type="taxonomic scope" value="Eukaryota"/>
</dbReference>
<reference evidence="3 5" key="2">
    <citation type="journal article" date="2019" name="Genome Biol. Evol.">
        <title>Insights into the evolution of the New World diploid cottons (Gossypium, subgenus Houzingenia) based on genome sequencing.</title>
        <authorList>
            <person name="Grover C.E."/>
            <person name="Arick M.A. 2nd"/>
            <person name="Thrash A."/>
            <person name="Conover J.L."/>
            <person name="Sanders W.S."/>
            <person name="Peterson D.G."/>
            <person name="Frelichowski J.E."/>
            <person name="Scheffler J.A."/>
            <person name="Scheffler B.E."/>
            <person name="Wendel J.F."/>
        </authorList>
    </citation>
    <scope>NUCLEOTIDE SEQUENCE [LARGE SCALE GENOMIC DNA]</scope>
    <source>
        <strain evidence="3">8</strain>
        <tissue evidence="3">Leaf</tissue>
    </source>
</reference>
<evidence type="ECO:0000313" key="2">
    <source>
        <dbReference type="EMBL" id="KJB18004.1"/>
    </source>
</evidence>
<dbReference type="KEGG" id="gra:105787666"/>
<dbReference type="STRING" id="29730.A0A0D2QEZ4"/>
<dbReference type="EMBL" id="CM001742">
    <property type="protein sequence ID" value="KJB18004.1"/>
    <property type="molecule type" value="Genomic_DNA"/>
</dbReference>
<evidence type="ECO:0000313" key="5">
    <source>
        <dbReference type="Proteomes" id="UP000593578"/>
    </source>
</evidence>
<evidence type="ECO:0000256" key="1">
    <source>
        <dbReference type="SAM" id="MobiDB-lite"/>
    </source>
</evidence>
<reference evidence="3" key="3">
    <citation type="submission" date="2020-04" db="EMBL/GenBank/DDBJ databases">
        <authorList>
            <person name="Grover C.E."/>
            <person name="Arick M.A. II"/>
            <person name="Thrash A."/>
            <person name="Conover J.L."/>
            <person name="Sanders W.S."/>
            <person name="Peterson D.G."/>
            <person name="Scheffler J.A."/>
            <person name="Scheffler B.E."/>
            <person name="Wendel J.F."/>
        </authorList>
    </citation>
    <scope>NUCLEOTIDE SEQUENCE</scope>
    <source>
        <strain evidence="3">8</strain>
        <tissue evidence="3">Leaf</tissue>
    </source>
</reference>
<gene>
    <name evidence="2" type="ORF">B456_003G029100</name>
    <name evidence="3" type="ORF">Gorai_023973</name>
</gene>
<dbReference type="GO" id="GO:0006357">
    <property type="term" value="P:regulation of transcription by RNA polymerase II"/>
    <property type="evidence" value="ECO:0007669"/>
    <property type="project" value="TreeGrafter"/>
</dbReference>